<dbReference type="PANTHER" id="PTHR43191">
    <property type="entry name" value="RRNA METHYLTRANSFERASE 3"/>
    <property type="match status" value="1"/>
</dbReference>
<dbReference type="EMBL" id="CP001810">
    <property type="protein sequence ID" value="ADL35498.1"/>
    <property type="molecule type" value="Genomic_DNA"/>
</dbReference>
<dbReference type="RefSeq" id="WP_013282151.1">
    <property type="nucleotide sequence ID" value="NC_014387.1"/>
</dbReference>
<dbReference type="SMART" id="SM00967">
    <property type="entry name" value="SpoU_sub_bind"/>
    <property type="match status" value="1"/>
</dbReference>
<dbReference type="InterPro" id="IPR053888">
    <property type="entry name" value="MRM3-like_sub_bind"/>
</dbReference>
<dbReference type="GO" id="GO:0005737">
    <property type="term" value="C:cytoplasm"/>
    <property type="evidence" value="ECO:0007669"/>
    <property type="project" value="UniProtKB-ARBA"/>
</dbReference>
<dbReference type="SUPFAM" id="SSF55315">
    <property type="entry name" value="L30e-like"/>
    <property type="match status" value="1"/>
</dbReference>
<dbReference type="SUPFAM" id="SSF75217">
    <property type="entry name" value="alpha/beta knot"/>
    <property type="match status" value="1"/>
</dbReference>
<dbReference type="CDD" id="cd18095">
    <property type="entry name" value="SpoU-like_rRNA-MTase"/>
    <property type="match status" value="1"/>
</dbReference>
<keyword evidence="2 5" id="KW-0489">Methyltransferase</keyword>
<dbReference type="InterPro" id="IPR013123">
    <property type="entry name" value="SpoU_subst-bd"/>
</dbReference>
<dbReference type="InterPro" id="IPR029026">
    <property type="entry name" value="tRNA_m1G_MTases_N"/>
</dbReference>
<name>E0RZT2_BUTPB</name>
<evidence type="ECO:0000256" key="2">
    <source>
        <dbReference type="ARBA" id="ARBA00022603"/>
    </source>
</evidence>
<dbReference type="GO" id="GO:0008173">
    <property type="term" value="F:RNA methyltransferase activity"/>
    <property type="evidence" value="ECO:0007669"/>
    <property type="project" value="InterPro"/>
</dbReference>
<comment type="similarity">
    <text evidence="1">Belongs to the class IV-like SAM-binding methyltransferase superfamily. RNA methyltransferase TrmH family.</text>
</comment>
<feature type="domain" description="RNA 2-O ribose methyltransferase substrate binding" evidence="4">
    <location>
        <begin position="30"/>
        <end position="101"/>
    </location>
</feature>
<dbReference type="Pfam" id="PF22435">
    <property type="entry name" value="MRM3-like_sub_bind"/>
    <property type="match status" value="1"/>
</dbReference>
<proteinExistence type="inferred from homology"/>
<dbReference type="PANTHER" id="PTHR43191:SF2">
    <property type="entry name" value="RRNA METHYLTRANSFERASE 3, MITOCHONDRIAL"/>
    <property type="match status" value="1"/>
</dbReference>
<keyword evidence="6" id="KW-1185">Reference proteome</keyword>
<dbReference type="AlphaFoldDB" id="E0RZT2"/>
<dbReference type="Gene3D" id="3.30.1330.30">
    <property type="match status" value="1"/>
</dbReference>
<dbReference type="Pfam" id="PF00588">
    <property type="entry name" value="SpoU_methylase"/>
    <property type="match status" value="1"/>
</dbReference>
<reference evidence="5 6" key="1">
    <citation type="journal article" date="2010" name="PLoS ONE">
        <title>The glycobiome of the rumen bacterium Butyrivibrio proteoclasticus B316(T) highlights adaptation to a polysaccharide-rich environment.</title>
        <authorList>
            <person name="Kelly W.J."/>
            <person name="Leahy S.C."/>
            <person name="Altermann E."/>
            <person name="Yeoman C.J."/>
            <person name="Dunne J.C."/>
            <person name="Kong Z."/>
            <person name="Pacheco D.M."/>
            <person name="Li D."/>
            <person name="Noel S.J."/>
            <person name="Moon C.D."/>
            <person name="Cookson A.L."/>
            <person name="Attwood G.T."/>
        </authorList>
    </citation>
    <scope>NUCLEOTIDE SEQUENCE [LARGE SCALE GENOMIC DNA]</scope>
    <source>
        <strain evidence="6">ATCC 51982 / DSM 14932 / B316</strain>
    </source>
</reference>
<dbReference type="InterPro" id="IPR029028">
    <property type="entry name" value="Alpha/beta_knot_MTases"/>
</dbReference>
<dbReference type="eggNOG" id="COG0566">
    <property type="taxonomic scope" value="Bacteria"/>
</dbReference>
<evidence type="ECO:0000259" key="4">
    <source>
        <dbReference type="SMART" id="SM00967"/>
    </source>
</evidence>
<protein>
    <submittedName>
        <fullName evidence="5">rRNA methylase SpoU family</fullName>
    </submittedName>
</protein>
<dbReference type="Proteomes" id="UP000001299">
    <property type="component" value="Chromosome 1"/>
</dbReference>
<dbReference type="STRING" id="515622.bpr_I2766"/>
<dbReference type="InterPro" id="IPR051259">
    <property type="entry name" value="rRNA_Methyltransferase"/>
</dbReference>
<dbReference type="Gene3D" id="3.40.1280.10">
    <property type="match status" value="1"/>
</dbReference>
<evidence type="ECO:0000256" key="1">
    <source>
        <dbReference type="ARBA" id="ARBA00007228"/>
    </source>
</evidence>
<accession>E0RZT2</accession>
<evidence type="ECO:0000313" key="6">
    <source>
        <dbReference type="Proteomes" id="UP000001299"/>
    </source>
</evidence>
<gene>
    <name evidence="5" type="ordered locus">bpr_I2766</name>
</gene>
<keyword evidence="3" id="KW-0808">Transferase</keyword>
<dbReference type="HOGENOM" id="CLU_021322_3_2_9"/>
<evidence type="ECO:0000313" key="5">
    <source>
        <dbReference type="EMBL" id="ADL35498.1"/>
    </source>
</evidence>
<dbReference type="InterPro" id="IPR001537">
    <property type="entry name" value="SpoU_MeTrfase"/>
</dbReference>
<dbReference type="GO" id="GO:0032259">
    <property type="term" value="P:methylation"/>
    <property type="evidence" value="ECO:0007669"/>
    <property type="project" value="UniProtKB-KW"/>
</dbReference>
<dbReference type="GO" id="GO:0003723">
    <property type="term" value="F:RNA binding"/>
    <property type="evidence" value="ECO:0007669"/>
    <property type="project" value="InterPro"/>
</dbReference>
<evidence type="ECO:0000256" key="3">
    <source>
        <dbReference type="ARBA" id="ARBA00022679"/>
    </source>
</evidence>
<dbReference type="KEGG" id="bpb:bpr_I2766"/>
<sequence>MITSVNNDRVKQVVNYIEKSKARREDDVFVIEGMKMLREAPVLQVREVYVTTRFLDKASEEDKEILWRYGAEEVSDEVMKKMAATQTPQGVIAVISQYHYTMEEVLEGYNQDDEGAKPLILVLENIQDPGNVGTMLRSGEGAGVTGIILSKGSADIYNPKVIRSTMGSIFRMPFIYVESIPEVLETLKANGIHTYAAHLKGEKNYDEFDYTHPTAFLIGNEGNGLTKETADAADTYILIPMKGEVESMNAATSSAILTFEASRQRRGK</sequence>
<dbReference type="InterPro" id="IPR029064">
    <property type="entry name" value="Ribosomal_eL30-like_sf"/>
</dbReference>
<dbReference type="GO" id="GO:0006396">
    <property type="term" value="P:RNA processing"/>
    <property type="evidence" value="ECO:0007669"/>
    <property type="project" value="InterPro"/>
</dbReference>
<organism evidence="5 6">
    <name type="scientific">Butyrivibrio proteoclasticus (strain ATCC 51982 / DSM 14932 / B316)</name>
    <name type="common">Clostridium proteoclasticum</name>
    <dbReference type="NCBI Taxonomy" id="515622"/>
    <lineage>
        <taxon>Bacteria</taxon>
        <taxon>Bacillati</taxon>
        <taxon>Bacillota</taxon>
        <taxon>Clostridia</taxon>
        <taxon>Lachnospirales</taxon>
        <taxon>Lachnospiraceae</taxon>
        <taxon>Butyrivibrio</taxon>
    </lineage>
</organism>